<dbReference type="Ensembl" id="ENSXCOT00000020418.1">
    <property type="protein sequence ID" value="ENSXCOP00000020171.1"/>
    <property type="gene ID" value="ENSXCOG00000015112.1"/>
</dbReference>
<keyword evidence="7" id="KW-0472">Membrane</keyword>
<feature type="domain" description="Cadherin" evidence="11">
    <location>
        <begin position="204"/>
        <end position="305"/>
    </location>
</feature>
<dbReference type="GO" id="GO:0007156">
    <property type="term" value="P:homophilic cell adhesion via plasma membrane adhesion molecules"/>
    <property type="evidence" value="ECO:0007669"/>
    <property type="project" value="InterPro"/>
</dbReference>
<evidence type="ECO:0000259" key="11">
    <source>
        <dbReference type="PROSITE" id="PS50268"/>
    </source>
</evidence>
<dbReference type="Pfam" id="PF00028">
    <property type="entry name" value="Cadherin"/>
    <property type="match status" value="2"/>
</dbReference>
<dbReference type="GeneTree" id="ENSGT00940000159839"/>
<protein>
    <recommendedName>
        <fullName evidence="11">Cadherin domain-containing protein</fullName>
    </recommendedName>
</protein>
<evidence type="ECO:0000256" key="8">
    <source>
        <dbReference type="ARBA" id="ARBA00023157"/>
    </source>
</evidence>
<dbReference type="PRINTS" id="PR00205">
    <property type="entry name" value="CADHERIN"/>
</dbReference>
<dbReference type="Proteomes" id="UP000261380">
    <property type="component" value="Unplaced"/>
</dbReference>
<reference evidence="12" key="1">
    <citation type="submission" date="2025-08" db="UniProtKB">
        <authorList>
            <consortium name="Ensembl"/>
        </authorList>
    </citation>
    <scope>IDENTIFICATION</scope>
</reference>
<evidence type="ECO:0000256" key="6">
    <source>
        <dbReference type="ARBA" id="ARBA00022989"/>
    </source>
</evidence>
<dbReference type="GO" id="GO:0009653">
    <property type="term" value="P:anatomical structure morphogenesis"/>
    <property type="evidence" value="ECO:0007669"/>
    <property type="project" value="UniProtKB-ARBA"/>
</dbReference>
<dbReference type="FunFam" id="2.60.40.60:FF:000029">
    <property type="entry name" value="Cadherin EGF LAG seven-pass G-type receptor 3"/>
    <property type="match status" value="1"/>
</dbReference>
<evidence type="ECO:0000256" key="3">
    <source>
        <dbReference type="ARBA" id="ARBA00022692"/>
    </source>
</evidence>
<comment type="subcellular location">
    <subcellularLocation>
        <location evidence="1">Membrane</location>
    </subcellularLocation>
</comment>
<dbReference type="SMART" id="SM00112">
    <property type="entry name" value="CA"/>
    <property type="match status" value="3"/>
</dbReference>
<dbReference type="InterPro" id="IPR020894">
    <property type="entry name" value="Cadherin_CS"/>
</dbReference>
<dbReference type="Gene3D" id="2.60.40.60">
    <property type="entry name" value="Cadherins"/>
    <property type="match status" value="4"/>
</dbReference>
<dbReference type="PANTHER" id="PTHR24026:SF36">
    <property type="entry name" value="CADHERIN EGF LAG SEVEN-PASS G-TYPE RECEPTOR 1"/>
    <property type="match status" value="1"/>
</dbReference>
<dbReference type="CDD" id="cd11304">
    <property type="entry name" value="Cadherin_repeat"/>
    <property type="match status" value="2"/>
</dbReference>
<keyword evidence="2" id="KW-0245">EGF-like domain</keyword>
<evidence type="ECO:0000256" key="2">
    <source>
        <dbReference type="ARBA" id="ARBA00022536"/>
    </source>
</evidence>
<evidence type="ECO:0000256" key="9">
    <source>
        <dbReference type="ARBA" id="ARBA00023180"/>
    </source>
</evidence>
<evidence type="ECO:0000313" key="13">
    <source>
        <dbReference type="Proteomes" id="UP000261380"/>
    </source>
</evidence>
<evidence type="ECO:0000313" key="12">
    <source>
        <dbReference type="Ensembl" id="ENSXCOP00000020171.1"/>
    </source>
</evidence>
<keyword evidence="3" id="KW-0812">Transmembrane</keyword>
<evidence type="ECO:0000256" key="10">
    <source>
        <dbReference type="PROSITE-ProRule" id="PRU00043"/>
    </source>
</evidence>
<keyword evidence="6" id="KW-1133">Transmembrane helix</keyword>
<dbReference type="PROSITE" id="PS00232">
    <property type="entry name" value="CADHERIN_1"/>
    <property type="match status" value="2"/>
</dbReference>
<accession>A0A3B5MGD3</accession>
<keyword evidence="9" id="KW-0325">Glycoprotein</keyword>
<keyword evidence="13" id="KW-1185">Reference proteome</keyword>
<dbReference type="PROSITE" id="PS50268">
    <property type="entry name" value="CADHERIN_2"/>
    <property type="match status" value="3"/>
</dbReference>
<evidence type="ECO:0000256" key="1">
    <source>
        <dbReference type="ARBA" id="ARBA00004370"/>
    </source>
</evidence>
<dbReference type="GO" id="GO:0005886">
    <property type="term" value="C:plasma membrane"/>
    <property type="evidence" value="ECO:0007669"/>
    <property type="project" value="InterPro"/>
</dbReference>
<dbReference type="InterPro" id="IPR002126">
    <property type="entry name" value="Cadherin-like_dom"/>
</dbReference>
<dbReference type="FunFam" id="2.60.40.60:FF:000023">
    <property type="entry name" value="Cadherin EGF LAG seven-pass G-type receptor 3"/>
    <property type="match status" value="1"/>
</dbReference>
<keyword evidence="5 10" id="KW-0106">Calcium</keyword>
<dbReference type="AlphaFoldDB" id="A0A3B5MGD3"/>
<dbReference type="SUPFAM" id="SSF49313">
    <property type="entry name" value="Cadherin-like"/>
    <property type="match status" value="2"/>
</dbReference>
<reference evidence="12" key="2">
    <citation type="submission" date="2025-09" db="UniProtKB">
        <authorList>
            <consortium name="Ensembl"/>
        </authorList>
    </citation>
    <scope>IDENTIFICATION</scope>
</reference>
<organism evidence="12 13">
    <name type="scientific">Xiphophorus couchianus</name>
    <name type="common">Monterrey platyfish</name>
    <dbReference type="NCBI Taxonomy" id="32473"/>
    <lineage>
        <taxon>Eukaryota</taxon>
        <taxon>Metazoa</taxon>
        <taxon>Chordata</taxon>
        <taxon>Craniata</taxon>
        <taxon>Vertebrata</taxon>
        <taxon>Euteleostomi</taxon>
        <taxon>Actinopterygii</taxon>
        <taxon>Neopterygii</taxon>
        <taxon>Teleostei</taxon>
        <taxon>Neoteleostei</taxon>
        <taxon>Acanthomorphata</taxon>
        <taxon>Ovalentaria</taxon>
        <taxon>Atherinomorphae</taxon>
        <taxon>Cyprinodontiformes</taxon>
        <taxon>Poeciliidae</taxon>
        <taxon>Poeciliinae</taxon>
        <taxon>Xiphophorus</taxon>
    </lineage>
</organism>
<keyword evidence="8" id="KW-1015">Disulfide bond</keyword>
<evidence type="ECO:0000256" key="4">
    <source>
        <dbReference type="ARBA" id="ARBA00022737"/>
    </source>
</evidence>
<evidence type="ECO:0000256" key="7">
    <source>
        <dbReference type="ARBA" id="ARBA00023136"/>
    </source>
</evidence>
<dbReference type="PANTHER" id="PTHR24026">
    <property type="entry name" value="FAT ATYPICAL CADHERIN-RELATED"/>
    <property type="match status" value="1"/>
</dbReference>
<dbReference type="InterPro" id="IPR015919">
    <property type="entry name" value="Cadherin-like_sf"/>
</dbReference>
<proteinExistence type="predicted"/>
<evidence type="ECO:0000256" key="5">
    <source>
        <dbReference type="ARBA" id="ARBA00022837"/>
    </source>
</evidence>
<name>A0A3B5MGD3_9TELE</name>
<feature type="domain" description="Cadherin" evidence="11">
    <location>
        <begin position="141"/>
        <end position="203"/>
    </location>
</feature>
<keyword evidence="4" id="KW-0677">Repeat</keyword>
<dbReference type="GO" id="GO:0005509">
    <property type="term" value="F:calcium ion binding"/>
    <property type="evidence" value="ECO:0007669"/>
    <property type="project" value="UniProtKB-UniRule"/>
</dbReference>
<sequence length="325" mass="36660">MLDCKLPQPPHYILCLLGKRQVNSGPRFQISTYQVSVPENEPPYTHVINLKAVDPDDGEAGRLEYSMKSPQDKRSDNYFRIDAKTGSVSTIQQLDRELMDTHVFLVFATDNGTPKRSTSSILTITVSDKNDHRPVFEQKNYKINIRENVEVGFEVMTIRATDGDNVAFYNLKALAVDRGLPPLKAVVSVNISVLDINDNAPVFEKDELFIYVEENSQVGSVVAQITATDPDEGTNAQIMYQIVEGNIPEVFQLDIFNGDLIALTDLDYETKTEYIIVVQATSAPLVSRATVHIRLVDMNDNVPVLQNFEIIFNNYVTNNNRYYCR</sequence>
<feature type="domain" description="Cadherin" evidence="11">
    <location>
        <begin position="29"/>
        <end position="136"/>
    </location>
</feature>